<dbReference type="GO" id="GO:0003677">
    <property type="term" value="F:DNA binding"/>
    <property type="evidence" value="ECO:0007669"/>
    <property type="project" value="UniProtKB-KW"/>
</dbReference>
<evidence type="ECO:0000259" key="4">
    <source>
        <dbReference type="PROSITE" id="PS51253"/>
    </source>
</evidence>
<feature type="compositionally biased region" description="Polar residues" evidence="3">
    <location>
        <begin position="367"/>
        <end position="379"/>
    </location>
</feature>
<accession>A0AAN6UT28</accession>
<feature type="region of interest" description="Disordered" evidence="3">
    <location>
        <begin position="58"/>
        <end position="85"/>
    </location>
</feature>
<feature type="compositionally biased region" description="Polar residues" evidence="3">
    <location>
        <begin position="496"/>
        <end position="512"/>
    </location>
</feature>
<keyword evidence="1" id="KW-0238">DNA-binding</keyword>
<feature type="compositionally biased region" description="Polar residues" evidence="3">
    <location>
        <begin position="1"/>
        <end position="14"/>
    </location>
</feature>
<gene>
    <name evidence="5" type="ORF">BT67DRAFT_107862</name>
</gene>
<dbReference type="PROSITE" id="PS51253">
    <property type="entry name" value="HTH_CENPB"/>
    <property type="match status" value="1"/>
</dbReference>
<dbReference type="PANTHER" id="PTHR19303">
    <property type="entry name" value="TRANSPOSON"/>
    <property type="match status" value="1"/>
</dbReference>
<organism evidence="5 6">
    <name type="scientific">Trichocladium antarcticum</name>
    <dbReference type="NCBI Taxonomy" id="1450529"/>
    <lineage>
        <taxon>Eukaryota</taxon>
        <taxon>Fungi</taxon>
        <taxon>Dikarya</taxon>
        <taxon>Ascomycota</taxon>
        <taxon>Pezizomycotina</taxon>
        <taxon>Sordariomycetes</taxon>
        <taxon>Sordariomycetidae</taxon>
        <taxon>Sordariales</taxon>
        <taxon>Chaetomiaceae</taxon>
        <taxon>Trichocladium</taxon>
    </lineage>
</organism>
<sequence length="593" mass="63779">MHNHNQITASTGIDQESHLSHDNNAYSNNNWVDMNSFHHQTTMSDYGASYGYISSIPQGLPSESLSRMPPPPPSQPIHQPQATHPPLPMLMIHQHHAQPQWPSMLTNPNTYPPPHPAPPHPAPPVPIPPITAPLANAPLLKMSRLPAIQTASQPRKTLTDDVRREICQYAEDHPSAKQTDIGARFSVERSTVSKVLRNKEKYLNSEERSSSPVKRAGKSKGGDIDKALTVWIRNAQKNGIVTIEEIKEKARLFASTTAGGDSFFKSNSSVWLDKFIQKHHIGRGLMRRASETNISDSIRTSGSPLLAPSRASGLISPPSPSGHLSPSPLSANRSDEEKEGMRSFMEFAADGAYKHSSSQSTTSLSSAFNDTTTPSFSGSAISPSTSFNFSPDPNVGGFLTADHSRHLPPHGLPGPGFQRPRSQTFPTLDLEYMNQSHSTEPATPKYHAPSTAPPSALESACSEPSGPSFSFEHAVSSPQLRHSSSSSSITGRAATTPVTTSAVGSCPGSPTQEDARKAADTLLSFILSAGGFVDDNEYMAVLRLTEKLRIHQNQVAKAAARGMGGLSQIPEGDSEMTNAPVMIKAEPAMNAQG</sequence>
<dbReference type="InterPro" id="IPR006600">
    <property type="entry name" value="HTH_CenpB_DNA-bd_dom"/>
</dbReference>
<dbReference type="AlphaFoldDB" id="A0AAN6UT28"/>
<protein>
    <recommendedName>
        <fullName evidence="4">HTH CENPB-type domain-containing protein</fullName>
    </recommendedName>
</protein>
<feature type="compositionally biased region" description="Low complexity" evidence="3">
    <location>
        <begin position="356"/>
        <end position="366"/>
    </location>
</feature>
<dbReference type="Proteomes" id="UP001304895">
    <property type="component" value="Unassembled WGS sequence"/>
</dbReference>
<feature type="region of interest" description="Disordered" evidence="3">
    <location>
        <begin position="436"/>
        <end position="513"/>
    </location>
</feature>
<dbReference type="Gene3D" id="1.10.10.60">
    <property type="entry name" value="Homeodomain-like"/>
    <property type="match status" value="2"/>
</dbReference>
<feature type="compositionally biased region" description="Polar residues" evidence="3">
    <location>
        <begin position="292"/>
        <end position="303"/>
    </location>
</feature>
<dbReference type="InterPro" id="IPR009057">
    <property type="entry name" value="Homeodomain-like_sf"/>
</dbReference>
<dbReference type="Pfam" id="PF04218">
    <property type="entry name" value="CENP-B_N"/>
    <property type="match status" value="1"/>
</dbReference>
<dbReference type="InterPro" id="IPR050863">
    <property type="entry name" value="CenT-Element_Derived"/>
</dbReference>
<proteinExistence type="predicted"/>
<dbReference type="SUPFAM" id="SSF46689">
    <property type="entry name" value="Homeodomain-like"/>
    <property type="match status" value="2"/>
</dbReference>
<dbReference type="PANTHER" id="PTHR19303:SF70">
    <property type="entry name" value="HTH CENPB-TYPE DOMAIN-CONTAINING PROTEIN"/>
    <property type="match status" value="1"/>
</dbReference>
<feature type="compositionally biased region" description="Low complexity" evidence="3">
    <location>
        <begin position="312"/>
        <end position="330"/>
    </location>
</feature>
<name>A0AAN6UT28_9PEZI</name>
<reference evidence="5" key="1">
    <citation type="journal article" date="2023" name="Mol. Phylogenet. Evol.">
        <title>Genome-scale phylogeny and comparative genomics of the fungal order Sordariales.</title>
        <authorList>
            <person name="Hensen N."/>
            <person name="Bonometti L."/>
            <person name="Westerberg I."/>
            <person name="Brannstrom I.O."/>
            <person name="Guillou S."/>
            <person name="Cros-Aarteil S."/>
            <person name="Calhoun S."/>
            <person name="Haridas S."/>
            <person name="Kuo A."/>
            <person name="Mondo S."/>
            <person name="Pangilinan J."/>
            <person name="Riley R."/>
            <person name="LaButti K."/>
            <person name="Andreopoulos B."/>
            <person name="Lipzen A."/>
            <person name="Chen C."/>
            <person name="Yan M."/>
            <person name="Daum C."/>
            <person name="Ng V."/>
            <person name="Clum A."/>
            <person name="Steindorff A."/>
            <person name="Ohm R.A."/>
            <person name="Martin F."/>
            <person name="Silar P."/>
            <person name="Natvig D.O."/>
            <person name="Lalanne C."/>
            <person name="Gautier V."/>
            <person name="Ament-Velasquez S.L."/>
            <person name="Kruys A."/>
            <person name="Hutchinson M.I."/>
            <person name="Powell A.J."/>
            <person name="Barry K."/>
            <person name="Miller A.N."/>
            <person name="Grigoriev I.V."/>
            <person name="Debuchy R."/>
            <person name="Gladieux P."/>
            <person name="Hiltunen Thoren M."/>
            <person name="Johannesson H."/>
        </authorList>
    </citation>
    <scope>NUCLEOTIDE SEQUENCE</scope>
    <source>
        <strain evidence="5">CBS 123565</strain>
    </source>
</reference>
<dbReference type="Pfam" id="PF03221">
    <property type="entry name" value="HTH_Tnp_Tc5"/>
    <property type="match status" value="1"/>
</dbReference>
<reference evidence="5" key="2">
    <citation type="submission" date="2023-05" db="EMBL/GenBank/DDBJ databases">
        <authorList>
            <consortium name="Lawrence Berkeley National Laboratory"/>
            <person name="Steindorff A."/>
            <person name="Hensen N."/>
            <person name="Bonometti L."/>
            <person name="Westerberg I."/>
            <person name="Brannstrom I.O."/>
            <person name="Guillou S."/>
            <person name="Cros-Aarteil S."/>
            <person name="Calhoun S."/>
            <person name="Haridas S."/>
            <person name="Kuo A."/>
            <person name="Mondo S."/>
            <person name="Pangilinan J."/>
            <person name="Riley R."/>
            <person name="Labutti K."/>
            <person name="Andreopoulos B."/>
            <person name="Lipzen A."/>
            <person name="Chen C."/>
            <person name="Yanf M."/>
            <person name="Daum C."/>
            <person name="Ng V."/>
            <person name="Clum A."/>
            <person name="Ohm R."/>
            <person name="Martin F."/>
            <person name="Silar P."/>
            <person name="Natvig D."/>
            <person name="Lalanne C."/>
            <person name="Gautier V."/>
            <person name="Ament-Velasquez S.L."/>
            <person name="Kruys A."/>
            <person name="Hutchinson M.I."/>
            <person name="Powell A.J."/>
            <person name="Barry K."/>
            <person name="Miller A.N."/>
            <person name="Grigoriev I.V."/>
            <person name="Debuchy R."/>
            <person name="Gladieux P."/>
            <person name="Thoren M.H."/>
            <person name="Johannesson H."/>
        </authorList>
    </citation>
    <scope>NUCLEOTIDE SEQUENCE</scope>
    <source>
        <strain evidence="5">CBS 123565</strain>
    </source>
</reference>
<feature type="region of interest" description="Disordered" evidence="3">
    <location>
        <begin position="356"/>
        <end position="379"/>
    </location>
</feature>
<evidence type="ECO:0000256" key="1">
    <source>
        <dbReference type="ARBA" id="ARBA00023125"/>
    </source>
</evidence>
<feature type="region of interest" description="Disordered" evidence="3">
    <location>
        <begin position="292"/>
        <end position="339"/>
    </location>
</feature>
<feature type="domain" description="HTH CENPB-type" evidence="4">
    <location>
        <begin position="212"/>
        <end position="285"/>
    </location>
</feature>
<evidence type="ECO:0000313" key="5">
    <source>
        <dbReference type="EMBL" id="KAK4137386.1"/>
    </source>
</evidence>
<evidence type="ECO:0000313" key="6">
    <source>
        <dbReference type="Proteomes" id="UP001304895"/>
    </source>
</evidence>
<dbReference type="GO" id="GO:0005634">
    <property type="term" value="C:nucleus"/>
    <property type="evidence" value="ECO:0007669"/>
    <property type="project" value="TreeGrafter"/>
</dbReference>
<dbReference type="InterPro" id="IPR007889">
    <property type="entry name" value="HTH_Psq"/>
</dbReference>
<dbReference type="EMBL" id="MU853402">
    <property type="protein sequence ID" value="KAK4137386.1"/>
    <property type="molecule type" value="Genomic_DNA"/>
</dbReference>
<feature type="region of interest" description="Disordered" evidence="3">
    <location>
        <begin position="1"/>
        <end position="21"/>
    </location>
</feature>
<keyword evidence="2" id="KW-0539">Nucleus</keyword>
<keyword evidence="6" id="KW-1185">Reference proteome</keyword>
<evidence type="ECO:0000256" key="2">
    <source>
        <dbReference type="ARBA" id="ARBA00023242"/>
    </source>
</evidence>
<evidence type="ECO:0000256" key="3">
    <source>
        <dbReference type="SAM" id="MobiDB-lite"/>
    </source>
</evidence>
<comment type="caution">
    <text evidence="5">The sequence shown here is derived from an EMBL/GenBank/DDBJ whole genome shotgun (WGS) entry which is preliminary data.</text>
</comment>